<dbReference type="Pfam" id="PF00535">
    <property type="entry name" value="Glycos_transf_2"/>
    <property type="match status" value="1"/>
</dbReference>
<name>A0A4R6R8F3_9FIRM</name>
<dbReference type="CDD" id="cd00761">
    <property type="entry name" value="Glyco_tranf_GTA_type"/>
    <property type="match status" value="1"/>
</dbReference>
<dbReference type="Proteomes" id="UP000295176">
    <property type="component" value="Unassembled WGS sequence"/>
</dbReference>
<keyword evidence="2" id="KW-0808">Transferase</keyword>
<comment type="caution">
    <text evidence="2">The sequence shown here is derived from an EMBL/GenBank/DDBJ whole genome shotgun (WGS) entry which is preliminary data.</text>
</comment>
<dbReference type="Gene3D" id="3.90.550.10">
    <property type="entry name" value="Spore Coat Polysaccharide Biosynthesis Protein SpsA, Chain A"/>
    <property type="match status" value="1"/>
</dbReference>
<feature type="domain" description="Glycosyltransferase 2-like" evidence="1">
    <location>
        <begin position="7"/>
        <end position="150"/>
    </location>
</feature>
<evidence type="ECO:0000313" key="2">
    <source>
        <dbReference type="EMBL" id="TDP82301.1"/>
    </source>
</evidence>
<reference evidence="2 3" key="1">
    <citation type="submission" date="2019-03" db="EMBL/GenBank/DDBJ databases">
        <title>Subsurface microbial communities from deep shales in Ohio and West Virginia, USA.</title>
        <authorList>
            <person name="Wrighton K."/>
        </authorList>
    </citation>
    <scope>NUCLEOTIDE SEQUENCE [LARGE SCALE GENOMIC DNA]</scope>
    <source>
        <strain evidence="2 3">MSL 7</strain>
    </source>
</reference>
<dbReference type="PANTHER" id="PTHR22916:SF3">
    <property type="entry name" value="UDP-GLCNAC:BETAGAL BETA-1,3-N-ACETYLGLUCOSAMINYLTRANSFERASE-LIKE PROTEIN 1"/>
    <property type="match status" value="1"/>
</dbReference>
<dbReference type="InterPro" id="IPR001173">
    <property type="entry name" value="Glyco_trans_2-like"/>
</dbReference>
<proteinExistence type="predicted"/>
<gene>
    <name evidence="2" type="ORF">C7957_1479</name>
</gene>
<evidence type="ECO:0000259" key="1">
    <source>
        <dbReference type="Pfam" id="PF00535"/>
    </source>
</evidence>
<dbReference type="AlphaFoldDB" id="A0A4R6R8F3"/>
<organism evidence="2 3">
    <name type="scientific">Halanaerobium saccharolyticum</name>
    <dbReference type="NCBI Taxonomy" id="43595"/>
    <lineage>
        <taxon>Bacteria</taxon>
        <taxon>Bacillati</taxon>
        <taxon>Bacillota</taxon>
        <taxon>Clostridia</taxon>
        <taxon>Halanaerobiales</taxon>
        <taxon>Halanaerobiaceae</taxon>
        <taxon>Halanaerobium</taxon>
    </lineage>
</organism>
<sequence length="299" mass="35421">MRKTVAVIIPTFNRPNTLKKVIDSYINQKYINELIIIDDGSYKKYDEVNNYIRSKLKDKEINYIYKKNNKNMGAGFCRNEGLRIAKSNFILWGEDDLFLGHDYISVLLSKIDKKTAICGSIYYGLDVDMNFTDEKKIISQQKIKKNRVFNYKLFEGYYRLDTKKDIRIPFGHAIIMAPKTIYEKIEYYEGYMVNGYREESDAQIQMLKRGIKIIYTSDTSCYHLSGDVIEKGGQHTSSFFKQEIFKIINNYIFLKRHHQFLNDEFSLNRSFMKSNWLYLKYIIKKNIKGILKRFVIKNG</sequence>
<dbReference type="RefSeq" id="WP_133531317.1">
    <property type="nucleotide sequence ID" value="NZ_SNXX01000047.1"/>
</dbReference>
<dbReference type="PANTHER" id="PTHR22916">
    <property type="entry name" value="GLYCOSYLTRANSFERASE"/>
    <property type="match status" value="1"/>
</dbReference>
<evidence type="ECO:0000313" key="3">
    <source>
        <dbReference type="Proteomes" id="UP000295176"/>
    </source>
</evidence>
<dbReference type="EMBL" id="SNXX01000047">
    <property type="protein sequence ID" value="TDP82301.1"/>
    <property type="molecule type" value="Genomic_DNA"/>
</dbReference>
<accession>A0A4R6R8F3</accession>
<dbReference type="GO" id="GO:0016758">
    <property type="term" value="F:hexosyltransferase activity"/>
    <property type="evidence" value="ECO:0007669"/>
    <property type="project" value="UniProtKB-ARBA"/>
</dbReference>
<protein>
    <submittedName>
        <fullName evidence="2">GT2 family glycosyltransferase</fullName>
    </submittedName>
</protein>
<dbReference type="SUPFAM" id="SSF53448">
    <property type="entry name" value="Nucleotide-diphospho-sugar transferases"/>
    <property type="match status" value="1"/>
</dbReference>
<dbReference type="InterPro" id="IPR029044">
    <property type="entry name" value="Nucleotide-diphossugar_trans"/>
</dbReference>